<gene>
    <name evidence="3" type="ORF">FL857_05990</name>
</gene>
<evidence type="ECO:0000313" key="4">
    <source>
        <dbReference type="Proteomes" id="UP000319424"/>
    </source>
</evidence>
<dbReference type="RefSeq" id="WP_144398165.1">
    <property type="nucleotide sequence ID" value="NZ_VJXW01000007.1"/>
</dbReference>
<feature type="domain" description="Bacterial toxin 50" evidence="2">
    <location>
        <begin position="323"/>
        <end position="422"/>
    </location>
</feature>
<name>A0A552V6Y2_9FIRM</name>
<dbReference type="Proteomes" id="UP000319424">
    <property type="component" value="Unassembled WGS sequence"/>
</dbReference>
<evidence type="ECO:0000259" key="2">
    <source>
        <dbReference type="Pfam" id="PF15542"/>
    </source>
</evidence>
<accession>A0A552V6Y2</accession>
<dbReference type="OrthoDB" id="9765386at2"/>
<evidence type="ECO:0008006" key="5">
    <source>
        <dbReference type="Google" id="ProtNLM"/>
    </source>
</evidence>
<dbReference type="Pfam" id="PF15542">
    <property type="entry name" value="Ntox50"/>
    <property type="match status" value="1"/>
</dbReference>
<organism evidence="3 4">
    <name type="scientific">Criibacterium bergeronii</name>
    <dbReference type="NCBI Taxonomy" id="1871336"/>
    <lineage>
        <taxon>Bacteria</taxon>
        <taxon>Bacillati</taxon>
        <taxon>Bacillota</taxon>
        <taxon>Clostridia</taxon>
        <taxon>Peptostreptococcales</taxon>
        <taxon>Filifactoraceae</taxon>
        <taxon>Criibacterium</taxon>
    </lineage>
</organism>
<comment type="caution">
    <text evidence="3">The sequence shown here is derived from an EMBL/GenBank/DDBJ whole genome shotgun (WGS) entry which is preliminary data.</text>
</comment>
<dbReference type="EMBL" id="VJXW01000007">
    <property type="protein sequence ID" value="TRW26236.1"/>
    <property type="molecule type" value="Genomic_DNA"/>
</dbReference>
<protein>
    <recommendedName>
        <fullName evidence="5">Phage head morphogenesis protein</fullName>
    </recommendedName>
</protein>
<dbReference type="AlphaFoldDB" id="A0A552V6Y2"/>
<evidence type="ECO:0000259" key="1">
    <source>
        <dbReference type="Pfam" id="PF04233"/>
    </source>
</evidence>
<dbReference type="InterPro" id="IPR029100">
    <property type="entry name" value="Ntox50"/>
</dbReference>
<dbReference type="Pfam" id="PF04233">
    <property type="entry name" value="Phage_Mu_F"/>
    <property type="match status" value="1"/>
</dbReference>
<feature type="domain" description="Phage head morphogenesis" evidence="1">
    <location>
        <begin position="154"/>
        <end position="273"/>
    </location>
</feature>
<evidence type="ECO:0000313" key="3">
    <source>
        <dbReference type="EMBL" id="TRW26236.1"/>
    </source>
</evidence>
<reference evidence="3 4" key="1">
    <citation type="submission" date="2019-07" db="EMBL/GenBank/DDBJ databases">
        <title>Criibacterium bergeronii gen. nov., sp. nov. isolated from human clinical samples.</title>
        <authorList>
            <person name="Maheux A.F."/>
            <person name="Boudreau D.K."/>
            <person name="Berube E."/>
            <person name="Brodeur S."/>
            <person name="Bernard K.A."/>
            <person name="Abed J.Y."/>
            <person name="Ducrey E."/>
            <person name="Guay E.F."/>
            <person name="Raymond F."/>
            <person name="Corbeil J."/>
            <person name="Domingo M.-C."/>
            <person name="Roy P.H."/>
            <person name="Boissinot M."/>
            <person name="Tocheva E.I."/>
            <person name="Omar R.F."/>
        </authorList>
    </citation>
    <scope>NUCLEOTIDE SEQUENCE [LARGE SCALE GENOMIC DNA]</scope>
    <source>
        <strain evidence="3 4">CCRI-24246</strain>
    </source>
</reference>
<proteinExistence type="predicted"/>
<sequence>MSLNDDMQRLNKLIESIIAKSEKNIAVNYAKTLEGLRTSIRKLYDKYADKDSKLSFAQMNKGNRLNDFEKDITQNIAKLYKNNSNLIKATLDNVFITTKDKTIDSVEANKPKKVKSLLSIKKEIDIDKTVNEKMAGLHWSERMGHHRNNVIYNVNSTLKAGLAQGSTYKEMSDVLSKSLNDDVLQPMRIIRTESARVYSSTKMQSLDKCAKAGIEMVKIWHSVKDERVRTQHSQMDGVTVDYEDDFTLPDGTKTKAPCLSGAAKHDIHCRCFITTDLKEFYKDKDIQKSTNEKNNEYTVQKIQEKGYNDNIKKDIKQNYNLKINQGRQDKHIRGTNNYNQDLENGKKKSYLLDNIDPQELIYRYSGTGEFRRNSKTGKWINKEFVQIEENIGYYVNPITKSKILTNRFAIHYSKEKGTHIVPAKPIERNDKNGI</sequence>
<dbReference type="InterPro" id="IPR006528">
    <property type="entry name" value="Phage_head_morphogenesis_dom"/>
</dbReference>